<sequence length="254" mass="29714">MSAKYFDLIKHLTLREIKARYKQSFLGFFWVVLNPFFQMLILSFVFSQVIRFSDLGVPYPIFLYAGLLPWVFFNTALSAAMGSLVENASLLKKIYFPREILVLSVLLAKTFDFLLASLVFLILMLWFQVPIKPYMLLFFPIFAIQFLFTYAIALAISAMNLFYRDIQYLFNLILTLWFYLTPVIYAVEFFPEKYRWIFKFNPLSVFINAYREVLLAGGFPNWGSLSIGVIISVVLFIFSFKMFKKLEGVFADIV</sequence>
<feature type="transmembrane region" description="Helical" evidence="9">
    <location>
        <begin position="61"/>
        <end position="80"/>
    </location>
</feature>
<evidence type="ECO:0000256" key="9">
    <source>
        <dbReference type="RuleBase" id="RU361157"/>
    </source>
</evidence>
<feature type="transmembrane region" description="Helical" evidence="9">
    <location>
        <begin position="168"/>
        <end position="187"/>
    </location>
</feature>
<evidence type="ECO:0000256" key="8">
    <source>
        <dbReference type="ARBA" id="ARBA00023136"/>
    </source>
</evidence>
<proteinExistence type="inferred from homology"/>
<feature type="domain" description="ABC transmembrane type-2" evidence="10">
    <location>
        <begin position="26"/>
        <end position="246"/>
    </location>
</feature>
<keyword evidence="7 9" id="KW-1133">Transmembrane helix</keyword>
<dbReference type="Pfam" id="PF01061">
    <property type="entry name" value="ABC2_membrane"/>
    <property type="match status" value="1"/>
</dbReference>
<dbReference type="GO" id="GO:0043190">
    <property type="term" value="C:ATP-binding cassette (ABC) transporter complex"/>
    <property type="evidence" value="ECO:0007669"/>
    <property type="project" value="InterPro"/>
</dbReference>
<dbReference type="AlphaFoldDB" id="A0A1F7IU28"/>
<feature type="transmembrane region" description="Helical" evidence="9">
    <location>
        <begin position="222"/>
        <end position="240"/>
    </location>
</feature>
<protein>
    <recommendedName>
        <fullName evidence="9">Transport permease protein</fullName>
    </recommendedName>
</protein>
<keyword evidence="4 9" id="KW-1003">Cell membrane</keyword>
<evidence type="ECO:0000256" key="3">
    <source>
        <dbReference type="ARBA" id="ARBA00022448"/>
    </source>
</evidence>
<evidence type="ECO:0000259" key="10">
    <source>
        <dbReference type="PROSITE" id="PS51012"/>
    </source>
</evidence>
<dbReference type="Proteomes" id="UP000177141">
    <property type="component" value="Unassembled WGS sequence"/>
</dbReference>
<dbReference type="PANTHER" id="PTHR30413:SF8">
    <property type="entry name" value="TRANSPORT PERMEASE PROTEIN"/>
    <property type="match status" value="1"/>
</dbReference>
<feature type="transmembrane region" description="Helical" evidence="9">
    <location>
        <begin position="25"/>
        <end position="49"/>
    </location>
</feature>
<dbReference type="InterPro" id="IPR047817">
    <property type="entry name" value="ABC2_TM_bact-type"/>
</dbReference>
<reference evidence="11 12" key="1">
    <citation type="journal article" date="2016" name="Nat. Commun.">
        <title>Thousands of microbial genomes shed light on interconnected biogeochemical processes in an aquifer system.</title>
        <authorList>
            <person name="Anantharaman K."/>
            <person name="Brown C.T."/>
            <person name="Hug L.A."/>
            <person name="Sharon I."/>
            <person name="Castelle C.J."/>
            <person name="Probst A.J."/>
            <person name="Thomas B.C."/>
            <person name="Singh A."/>
            <person name="Wilkins M.J."/>
            <person name="Karaoz U."/>
            <person name="Brodie E.L."/>
            <person name="Williams K.H."/>
            <person name="Hubbard S.S."/>
            <person name="Banfield J.F."/>
        </authorList>
    </citation>
    <scope>NUCLEOTIDE SEQUENCE [LARGE SCALE GENOMIC DNA]</scope>
</reference>
<evidence type="ECO:0000256" key="5">
    <source>
        <dbReference type="ARBA" id="ARBA00022519"/>
    </source>
</evidence>
<evidence type="ECO:0000313" key="12">
    <source>
        <dbReference type="Proteomes" id="UP000177141"/>
    </source>
</evidence>
<name>A0A1F7IU28_9BACT</name>
<dbReference type="PANTHER" id="PTHR30413">
    <property type="entry name" value="INNER MEMBRANE TRANSPORT PERMEASE"/>
    <property type="match status" value="1"/>
</dbReference>
<dbReference type="InterPro" id="IPR000412">
    <property type="entry name" value="ABC_2_transport"/>
</dbReference>
<feature type="transmembrane region" description="Helical" evidence="9">
    <location>
        <begin position="133"/>
        <end position="156"/>
    </location>
</feature>
<comment type="similarity">
    <text evidence="2 9">Belongs to the ABC-2 integral membrane protein family.</text>
</comment>
<feature type="transmembrane region" description="Helical" evidence="9">
    <location>
        <begin position="100"/>
        <end position="127"/>
    </location>
</feature>
<evidence type="ECO:0000256" key="7">
    <source>
        <dbReference type="ARBA" id="ARBA00022989"/>
    </source>
</evidence>
<dbReference type="PROSITE" id="PS51012">
    <property type="entry name" value="ABC_TM2"/>
    <property type="match status" value="1"/>
</dbReference>
<keyword evidence="5" id="KW-0997">Cell inner membrane</keyword>
<organism evidence="11 12">
    <name type="scientific">Candidatus Roizmanbacteria bacterium RIFCSPLOWO2_01_FULL_38_12</name>
    <dbReference type="NCBI Taxonomy" id="1802061"/>
    <lineage>
        <taxon>Bacteria</taxon>
        <taxon>Candidatus Roizmaniibacteriota</taxon>
    </lineage>
</organism>
<evidence type="ECO:0000256" key="6">
    <source>
        <dbReference type="ARBA" id="ARBA00022692"/>
    </source>
</evidence>
<gene>
    <name evidence="11" type="ORF">A3A93_06450</name>
</gene>
<evidence type="ECO:0000256" key="4">
    <source>
        <dbReference type="ARBA" id="ARBA00022475"/>
    </source>
</evidence>
<dbReference type="GO" id="GO:0140359">
    <property type="term" value="F:ABC-type transporter activity"/>
    <property type="evidence" value="ECO:0007669"/>
    <property type="project" value="InterPro"/>
</dbReference>
<evidence type="ECO:0000313" key="11">
    <source>
        <dbReference type="EMBL" id="OGK46868.1"/>
    </source>
</evidence>
<dbReference type="InterPro" id="IPR013525">
    <property type="entry name" value="ABC2_TM"/>
</dbReference>
<keyword evidence="6 9" id="KW-0812">Transmembrane</keyword>
<comment type="caution">
    <text evidence="11">The sequence shown here is derived from an EMBL/GenBank/DDBJ whole genome shotgun (WGS) entry which is preliminary data.</text>
</comment>
<dbReference type="EMBL" id="MGAL01000039">
    <property type="protein sequence ID" value="OGK46868.1"/>
    <property type="molecule type" value="Genomic_DNA"/>
</dbReference>
<dbReference type="STRING" id="1802061.A3A93_06450"/>
<comment type="subcellular location">
    <subcellularLocation>
        <location evidence="1">Cell inner membrane</location>
        <topology evidence="1">Multi-pass membrane protein</topology>
    </subcellularLocation>
    <subcellularLocation>
        <location evidence="9">Cell membrane</location>
        <topology evidence="9">Multi-pass membrane protein</topology>
    </subcellularLocation>
</comment>
<dbReference type="PRINTS" id="PR00164">
    <property type="entry name" value="ABC2TRNSPORT"/>
</dbReference>
<keyword evidence="3 9" id="KW-0813">Transport</keyword>
<evidence type="ECO:0000256" key="2">
    <source>
        <dbReference type="ARBA" id="ARBA00007783"/>
    </source>
</evidence>
<accession>A0A1F7IU28</accession>
<keyword evidence="8 9" id="KW-0472">Membrane</keyword>
<dbReference type="GO" id="GO:0015920">
    <property type="term" value="P:lipopolysaccharide transport"/>
    <property type="evidence" value="ECO:0007669"/>
    <property type="project" value="TreeGrafter"/>
</dbReference>
<evidence type="ECO:0000256" key="1">
    <source>
        <dbReference type="ARBA" id="ARBA00004429"/>
    </source>
</evidence>